<dbReference type="InterPro" id="IPR031775">
    <property type="entry name" value="PRKG1_interact"/>
</dbReference>
<evidence type="ECO:0000313" key="6">
    <source>
        <dbReference type="Proteomes" id="UP000010556"/>
    </source>
</evidence>
<dbReference type="EMBL" id="KB101389">
    <property type="protein sequence ID" value="ELK36675.1"/>
    <property type="molecule type" value="Genomic_DNA"/>
</dbReference>
<dbReference type="InterPro" id="IPR051226">
    <property type="entry name" value="PP1_Regulatory_Subunit"/>
</dbReference>
<feature type="domain" description="cGMP-dependent protein kinase interacting" evidence="4">
    <location>
        <begin position="3"/>
        <end position="77"/>
    </location>
</feature>
<keyword evidence="2" id="KW-0040">ANK repeat</keyword>
<dbReference type="GO" id="GO:0019901">
    <property type="term" value="F:protein kinase binding"/>
    <property type="evidence" value="ECO:0007669"/>
    <property type="project" value="InterPro"/>
</dbReference>
<dbReference type="Proteomes" id="UP000010556">
    <property type="component" value="Unassembled WGS sequence"/>
</dbReference>
<dbReference type="GO" id="GO:0019208">
    <property type="term" value="F:phosphatase regulator activity"/>
    <property type="evidence" value="ECO:0007669"/>
    <property type="project" value="TreeGrafter"/>
</dbReference>
<evidence type="ECO:0000256" key="1">
    <source>
        <dbReference type="ARBA" id="ARBA00022737"/>
    </source>
</evidence>
<dbReference type="GO" id="GO:0005737">
    <property type="term" value="C:cytoplasm"/>
    <property type="evidence" value="ECO:0007669"/>
    <property type="project" value="TreeGrafter"/>
</dbReference>
<feature type="coiled-coil region" evidence="3">
    <location>
        <begin position="3"/>
        <end position="64"/>
    </location>
</feature>
<reference evidence="6" key="1">
    <citation type="journal article" date="2013" name="Science">
        <title>Comparative analysis of bat genomes provides insight into the evolution of flight and immunity.</title>
        <authorList>
            <person name="Zhang G."/>
            <person name="Cowled C."/>
            <person name="Shi Z."/>
            <person name="Huang Z."/>
            <person name="Bishop-Lilly K.A."/>
            <person name="Fang X."/>
            <person name="Wynne J.W."/>
            <person name="Xiong Z."/>
            <person name="Baker M.L."/>
            <person name="Zhao W."/>
            <person name="Tachedjian M."/>
            <person name="Zhu Y."/>
            <person name="Zhou P."/>
            <person name="Jiang X."/>
            <person name="Ng J."/>
            <person name="Yang L."/>
            <person name="Wu L."/>
            <person name="Xiao J."/>
            <person name="Feng Y."/>
            <person name="Chen Y."/>
            <person name="Sun X."/>
            <person name="Zhang Y."/>
            <person name="Marsh G.A."/>
            <person name="Crameri G."/>
            <person name="Broder C.C."/>
            <person name="Frey K.G."/>
            <person name="Wang L.F."/>
            <person name="Wang J."/>
        </authorList>
    </citation>
    <scope>NUCLEOTIDE SEQUENCE [LARGE SCALE GENOMIC DNA]</scope>
</reference>
<dbReference type="PANTHER" id="PTHR24179">
    <property type="entry name" value="PROTEIN PHOSPHATASE 1 REGULATORY SUBUNIT 12"/>
    <property type="match status" value="1"/>
</dbReference>
<dbReference type="PANTHER" id="PTHR24179:SF27">
    <property type="entry name" value="PROTEIN PHOSPHATASE 1 REGULATORY SUBUNIT 12C"/>
    <property type="match status" value="1"/>
</dbReference>
<keyword evidence="6" id="KW-1185">Reference proteome</keyword>
<evidence type="ECO:0000313" key="5">
    <source>
        <dbReference type="EMBL" id="ELK36675.1"/>
    </source>
</evidence>
<evidence type="ECO:0000256" key="3">
    <source>
        <dbReference type="SAM" id="Coils"/>
    </source>
</evidence>
<name>L5MEH5_MYODS</name>
<gene>
    <name evidence="5" type="ORF">MDA_GLEAN10011759</name>
</gene>
<evidence type="ECO:0000256" key="2">
    <source>
        <dbReference type="ARBA" id="ARBA00023043"/>
    </source>
</evidence>
<accession>L5MEH5</accession>
<proteinExistence type="predicted"/>
<organism evidence="5 6">
    <name type="scientific">Myotis davidii</name>
    <name type="common">David's myotis</name>
    <dbReference type="NCBI Taxonomy" id="225400"/>
    <lineage>
        <taxon>Eukaryota</taxon>
        <taxon>Metazoa</taxon>
        <taxon>Chordata</taxon>
        <taxon>Craniata</taxon>
        <taxon>Vertebrata</taxon>
        <taxon>Euteleostomi</taxon>
        <taxon>Mammalia</taxon>
        <taxon>Eutheria</taxon>
        <taxon>Laurasiatheria</taxon>
        <taxon>Chiroptera</taxon>
        <taxon>Yangochiroptera</taxon>
        <taxon>Vespertilionidae</taxon>
        <taxon>Myotis</taxon>
    </lineage>
</organism>
<evidence type="ECO:0000259" key="4">
    <source>
        <dbReference type="Pfam" id="PF15898"/>
    </source>
</evidence>
<sequence length="77" mass="9044">MWLEQLKEELESTMQRQECFAERLAILELARFECRALECKAAELEEELKGLFNLRADNQRLKDENVALICIISKLSK</sequence>
<keyword evidence="1" id="KW-0677">Repeat</keyword>
<keyword evidence="3" id="KW-0175">Coiled coil</keyword>
<dbReference type="AlphaFoldDB" id="L5MEH5"/>
<protein>
    <submittedName>
        <fullName evidence="5">Protein phosphatase 1 regulatory subunit 12C</fullName>
    </submittedName>
</protein>
<dbReference type="GO" id="GO:0004857">
    <property type="term" value="F:enzyme inhibitor activity"/>
    <property type="evidence" value="ECO:0007669"/>
    <property type="project" value="TreeGrafter"/>
</dbReference>
<dbReference type="Pfam" id="PF15898">
    <property type="entry name" value="PRKG1_interact"/>
    <property type="match status" value="1"/>
</dbReference>